<sequence>MDLRFDLDPAVTPELTDGIRTLWAEVSNAGGAVGFVPPVTAEDVRPDLLSHLVAMSEGRARLIAGRDAHDGRVLATAFLHLNQHRLMKHWLWVYTVMVHPSLQGQGAGRALMAAVDEAARATDGIKGVRLTCRGGTGVDGFYTSCGYKEVGRVPSAIKLADDDYRDDITMWRELA</sequence>
<evidence type="ECO:0000256" key="2">
    <source>
        <dbReference type="ARBA" id="ARBA00023315"/>
    </source>
</evidence>
<evidence type="ECO:0000259" key="3">
    <source>
        <dbReference type="PROSITE" id="PS51186"/>
    </source>
</evidence>
<evidence type="ECO:0000313" key="4">
    <source>
        <dbReference type="EMBL" id="GCD44827.1"/>
    </source>
</evidence>
<gene>
    <name evidence="4" type="ORF">GKJPGBOP_04541</name>
</gene>
<feature type="domain" description="N-acetyltransferase" evidence="3">
    <location>
        <begin position="1"/>
        <end position="175"/>
    </location>
</feature>
<reference evidence="4 5" key="1">
    <citation type="submission" date="2018-11" db="EMBL/GenBank/DDBJ databases">
        <title>Whole genome sequence of Streptomyces paromomycinus NBRC 15454(T).</title>
        <authorList>
            <person name="Komaki H."/>
            <person name="Tamura T."/>
        </authorList>
    </citation>
    <scope>NUCLEOTIDE SEQUENCE [LARGE SCALE GENOMIC DNA]</scope>
    <source>
        <strain evidence="4 5">NBRC 15454</strain>
    </source>
</reference>
<dbReference type="GO" id="GO:0016747">
    <property type="term" value="F:acyltransferase activity, transferring groups other than amino-acyl groups"/>
    <property type="evidence" value="ECO:0007669"/>
    <property type="project" value="InterPro"/>
</dbReference>
<name>A0A401W653_STREY</name>
<organism evidence="4 5">
    <name type="scientific">Streptomyces paromomycinus</name>
    <name type="common">Streptomyces rimosus subsp. paromomycinus</name>
    <dbReference type="NCBI Taxonomy" id="92743"/>
    <lineage>
        <taxon>Bacteria</taxon>
        <taxon>Bacillati</taxon>
        <taxon>Actinomycetota</taxon>
        <taxon>Actinomycetes</taxon>
        <taxon>Kitasatosporales</taxon>
        <taxon>Streptomycetaceae</taxon>
        <taxon>Streptomyces</taxon>
    </lineage>
</organism>
<evidence type="ECO:0000313" key="5">
    <source>
        <dbReference type="Proteomes" id="UP000286746"/>
    </source>
</evidence>
<evidence type="ECO:0000256" key="1">
    <source>
        <dbReference type="ARBA" id="ARBA00022679"/>
    </source>
</evidence>
<dbReference type="PANTHER" id="PTHR43877">
    <property type="entry name" value="AMINOALKYLPHOSPHONATE N-ACETYLTRANSFERASE-RELATED-RELATED"/>
    <property type="match status" value="1"/>
</dbReference>
<dbReference type="InterPro" id="IPR000182">
    <property type="entry name" value="GNAT_dom"/>
</dbReference>
<dbReference type="AlphaFoldDB" id="A0A401W653"/>
<dbReference type="PROSITE" id="PS51186">
    <property type="entry name" value="GNAT"/>
    <property type="match status" value="1"/>
</dbReference>
<dbReference type="InterPro" id="IPR050832">
    <property type="entry name" value="Bact_Acetyltransf"/>
</dbReference>
<dbReference type="CDD" id="cd04301">
    <property type="entry name" value="NAT_SF"/>
    <property type="match status" value="1"/>
</dbReference>
<dbReference type="Gene3D" id="3.40.630.30">
    <property type="match status" value="1"/>
</dbReference>
<dbReference type="EMBL" id="BHZD01000001">
    <property type="protein sequence ID" value="GCD44827.1"/>
    <property type="molecule type" value="Genomic_DNA"/>
</dbReference>
<proteinExistence type="predicted"/>
<protein>
    <submittedName>
        <fullName evidence="4">N-acetyltransferase</fullName>
    </submittedName>
</protein>
<dbReference type="Proteomes" id="UP000286746">
    <property type="component" value="Unassembled WGS sequence"/>
</dbReference>
<comment type="caution">
    <text evidence="4">The sequence shown here is derived from an EMBL/GenBank/DDBJ whole genome shotgun (WGS) entry which is preliminary data.</text>
</comment>
<keyword evidence="5" id="KW-1185">Reference proteome</keyword>
<keyword evidence="1 4" id="KW-0808">Transferase</keyword>
<accession>A0A401W653</accession>
<dbReference type="Pfam" id="PF00583">
    <property type="entry name" value="Acetyltransf_1"/>
    <property type="match status" value="1"/>
</dbReference>
<dbReference type="InterPro" id="IPR016181">
    <property type="entry name" value="Acyl_CoA_acyltransferase"/>
</dbReference>
<dbReference type="SUPFAM" id="SSF55729">
    <property type="entry name" value="Acyl-CoA N-acyltransferases (Nat)"/>
    <property type="match status" value="1"/>
</dbReference>
<keyword evidence="2" id="KW-0012">Acyltransferase</keyword>
<dbReference type="RefSeq" id="WP_125055580.1">
    <property type="nucleotide sequence ID" value="NZ_BHZD01000001.1"/>
</dbReference>